<comment type="caution">
    <text evidence="1">The sequence shown here is derived from an EMBL/GenBank/DDBJ whole genome shotgun (WGS) entry which is preliminary data.</text>
</comment>
<organism evidence="1 2">
    <name type="scientific">Araneus ventricosus</name>
    <name type="common">Orbweaver spider</name>
    <name type="synonym">Epeira ventricosa</name>
    <dbReference type="NCBI Taxonomy" id="182803"/>
    <lineage>
        <taxon>Eukaryota</taxon>
        <taxon>Metazoa</taxon>
        <taxon>Ecdysozoa</taxon>
        <taxon>Arthropoda</taxon>
        <taxon>Chelicerata</taxon>
        <taxon>Arachnida</taxon>
        <taxon>Araneae</taxon>
        <taxon>Araneomorphae</taxon>
        <taxon>Entelegynae</taxon>
        <taxon>Araneoidea</taxon>
        <taxon>Araneidae</taxon>
        <taxon>Araneus</taxon>
    </lineage>
</organism>
<sequence length="93" mass="10518">MLNAVSTWWYSLSSGIEGSPFRLLVPPKIRRVRGPGSFRSCCRESNILMLVRYGITVRGMPIQLMSLSFDHGSKLRDPLQNSLRFASSQDENT</sequence>
<gene>
    <name evidence="1" type="ORF">AVEN_128181_1</name>
</gene>
<evidence type="ECO:0000313" key="2">
    <source>
        <dbReference type="Proteomes" id="UP000499080"/>
    </source>
</evidence>
<protein>
    <submittedName>
        <fullName evidence="1">Uncharacterized protein</fullName>
    </submittedName>
</protein>
<name>A0A4Y1ZZT6_ARAVE</name>
<reference evidence="1 2" key="1">
    <citation type="journal article" date="2019" name="Sci. Rep.">
        <title>Orb-weaving spider Araneus ventricosus genome elucidates the spidroin gene catalogue.</title>
        <authorList>
            <person name="Kono N."/>
            <person name="Nakamura H."/>
            <person name="Ohtoshi R."/>
            <person name="Moran D.A.P."/>
            <person name="Shinohara A."/>
            <person name="Yoshida Y."/>
            <person name="Fujiwara M."/>
            <person name="Mori M."/>
            <person name="Tomita M."/>
            <person name="Arakawa K."/>
        </authorList>
    </citation>
    <scope>NUCLEOTIDE SEQUENCE [LARGE SCALE GENOMIC DNA]</scope>
</reference>
<keyword evidence="2" id="KW-1185">Reference proteome</keyword>
<dbReference type="EMBL" id="BGPR01000002">
    <property type="protein sequence ID" value="GBL73013.1"/>
    <property type="molecule type" value="Genomic_DNA"/>
</dbReference>
<dbReference type="AlphaFoldDB" id="A0A4Y1ZZT6"/>
<proteinExistence type="predicted"/>
<evidence type="ECO:0000313" key="1">
    <source>
        <dbReference type="EMBL" id="GBL73013.1"/>
    </source>
</evidence>
<accession>A0A4Y1ZZT6</accession>
<dbReference type="Proteomes" id="UP000499080">
    <property type="component" value="Unassembled WGS sequence"/>
</dbReference>